<evidence type="ECO:0000313" key="5">
    <source>
        <dbReference type="EMBL" id="GER92163.1"/>
    </source>
</evidence>
<evidence type="ECO:0000313" key="6">
    <source>
        <dbReference type="Proteomes" id="UP000326912"/>
    </source>
</evidence>
<gene>
    <name evidence="5" type="ORF">KDW_63250</name>
</gene>
<dbReference type="Pfam" id="PF20958">
    <property type="entry name" value="GxGYxYP_N_3rd"/>
    <property type="match status" value="1"/>
</dbReference>
<name>A0A5J4KXD5_9CHLR</name>
<dbReference type="EMBL" id="BKZW01000006">
    <property type="protein sequence ID" value="GER92163.1"/>
    <property type="molecule type" value="Genomic_DNA"/>
</dbReference>
<dbReference type="Pfam" id="PF20957">
    <property type="entry name" value="GxGYxYP_N_2nd"/>
    <property type="match status" value="1"/>
</dbReference>
<evidence type="ECO:0000259" key="3">
    <source>
        <dbReference type="Pfam" id="PF20957"/>
    </source>
</evidence>
<dbReference type="InterPro" id="IPR038410">
    <property type="entry name" value="GxGYxYP_C_sf"/>
</dbReference>
<organism evidence="5 6">
    <name type="scientific">Dictyobacter vulcani</name>
    <dbReference type="NCBI Taxonomy" id="2607529"/>
    <lineage>
        <taxon>Bacteria</taxon>
        <taxon>Bacillati</taxon>
        <taxon>Chloroflexota</taxon>
        <taxon>Ktedonobacteria</taxon>
        <taxon>Ktedonobacterales</taxon>
        <taxon>Dictyobacteraceae</taxon>
        <taxon>Dictyobacter</taxon>
    </lineage>
</organism>
<feature type="domain" description="GxGYxYP putative glycoside hydrolase second N-terminal" evidence="3">
    <location>
        <begin position="88"/>
        <end position="158"/>
    </location>
</feature>
<dbReference type="Gene3D" id="3.20.20.490">
    <property type="entry name" value="GxGYxYP glycoside hydrolase, C-terminal domain"/>
    <property type="match status" value="1"/>
</dbReference>
<feature type="domain" description="GxGYxYP putative glycoside hydrolase third N-terminal" evidence="4">
    <location>
        <begin position="184"/>
        <end position="257"/>
    </location>
</feature>
<evidence type="ECO:0000259" key="4">
    <source>
        <dbReference type="Pfam" id="PF20958"/>
    </source>
</evidence>
<keyword evidence="6" id="KW-1185">Reference proteome</keyword>
<dbReference type="InterPro" id="IPR032626">
    <property type="entry name" value="GxGYxYP_N_1st"/>
</dbReference>
<dbReference type="InterPro" id="IPR048309">
    <property type="entry name" value="GxGYxYP_N_3rd"/>
</dbReference>
<sequence length="504" mass="57131">MRWPQGQALPTFASPQSLDVAEVNDTPGDLCLLLATLQGLVNRSRPQIYLLEGLPAEGTETWLQNLHVPYQMHSDPWEVVDKYIYAARGVIIYDSRIMNTVNVATTMAGLDDGLVVSPSLARRLTADPYNLPVLTDLRGKFANDTEANVWQVQHLWPRVSHRMLVGLLPTTPSKLVGHVTTYGYLRDYVVANRAMVFWYSLLNPIEVALFRQILADVEPGTPYLGWYDKEYRGVRLTSSYGVYTLAADYFSNLTVFSGIKTRTYVQKSRPAPPLKNKIYLTMTMSEGDNLQYTQHTMRKLWEDPQRGHVPLNWSLNPILLDAAPSILSHYQRTATPDDDLISSPSGSGYYYPSCWSADNLNRFLQRTNTYLTRTGMHVIFILDNQYTLPRAVSQAYSQKLHASGILLNWWNTFSQAIVSAGNLPVSTQVTATERVQMLRAIRQSAANWNRKVPLFISALAISWNLTPTDMKYVADHLGSDYSIVRGDQYFELFRKANHMTAARY</sequence>
<feature type="domain" description="GxGYxYP putative glycoside hydrolase C-terminal" evidence="1">
    <location>
        <begin position="276"/>
        <end position="494"/>
    </location>
</feature>
<dbReference type="PANTHER" id="PTHR37321:SF1">
    <property type="entry name" value="EXPORTED PROTEIN"/>
    <property type="match status" value="1"/>
</dbReference>
<accession>A0A5J4KXD5</accession>
<dbReference type="InterPro" id="IPR025832">
    <property type="entry name" value="GxGYxYP_C"/>
</dbReference>
<evidence type="ECO:0008006" key="7">
    <source>
        <dbReference type="Google" id="ProtNLM"/>
    </source>
</evidence>
<dbReference type="Pfam" id="PF14323">
    <property type="entry name" value="GxGYxYP_C"/>
    <property type="match status" value="1"/>
</dbReference>
<comment type="caution">
    <text evidence="5">The sequence shown here is derived from an EMBL/GenBank/DDBJ whole genome shotgun (WGS) entry which is preliminary data.</text>
</comment>
<feature type="domain" description="GxGYxYP putative glycoside hydrolase first N-terminal" evidence="2">
    <location>
        <begin position="32"/>
        <end position="83"/>
    </location>
</feature>
<dbReference type="Pfam" id="PF16216">
    <property type="entry name" value="GxGYxYP_N"/>
    <property type="match status" value="1"/>
</dbReference>
<dbReference type="Proteomes" id="UP000326912">
    <property type="component" value="Unassembled WGS sequence"/>
</dbReference>
<proteinExistence type="predicted"/>
<dbReference type="InterPro" id="IPR048310">
    <property type="entry name" value="GxGYxYP_N_2nd"/>
</dbReference>
<protein>
    <recommendedName>
        <fullName evidence="7">GxGYxYP putative glycoside hydrolase N-terminal domain-containing protein</fullName>
    </recommendedName>
</protein>
<dbReference type="PANTHER" id="PTHR37321">
    <property type="entry name" value="EXPORTED PROTEIN-RELATED"/>
    <property type="match status" value="1"/>
</dbReference>
<evidence type="ECO:0000259" key="2">
    <source>
        <dbReference type="Pfam" id="PF16216"/>
    </source>
</evidence>
<reference evidence="5 6" key="1">
    <citation type="submission" date="2019-10" db="EMBL/GenBank/DDBJ databases">
        <title>Dictyobacter vulcani sp. nov., within the class Ktedonobacteria, isolated from soil of volcanic Mt. Zao.</title>
        <authorList>
            <person name="Zheng Y."/>
            <person name="Wang C.M."/>
            <person name="Sakai Y."/>
            <person name="Abe K."/>
            <person name="Yokota A."/>
            <person name="Yabe S."/>
        </authorList>
    </citation>
    <scope>NUCLEOTIDE SEQUENCE [LARGE SCALE GENOMIC DNA]</scope>
    <source>
        <strain evidence="5 6">W12</strain>
    </source>
</reference>
<evidence type="ECO:0000259" key="1">
    <source>
        <dbReference type="Pfam" id="PF14323"/>
    </source>
</evidence>
<dbReference type="AlphaFoldDB" id="A0A5J4KXD5"/>